<evidence type="ECO:0000313" key="4">
    <source>
        <dbReference type="Proteomes" id="UP001292094"/>
    </source>
</evidence>
<gene>
    <name evidence="3" type="ORF">Pmani_008200</name>
</gene>
<evidence type="ECO:0000313" key="3">
    <source>
        <dbReference type="EMBL" id="KAK4320945.1"/>
    </source>
</evidence>
<dbReference type="EMBL" id="JAWZYT010000628">
    <property type="protein sequence ID" value="KAK4320945.1"/>
    <property type="molecule type" value="Genomic_DNA"/>
</dbReference>
<dbReference type="AlphaFoldDB" id="A0AAE1UJ73"/>
<evidence type="ECO:0000259" key="2">
    <source>
        <dbReference type="Pfam" id="PF03184"/>
    </source>
</evidence>
<comment type="caution">
    <text evidence="3">The sequence shown here is derived from an EMBL/GenBank/DDBJ whole genome shotgun (WGS) entry which is preliminary data.</text>
</comment>
<feature type="region of interest" description="Disordered" evidence="1">
    <location>
        <begin position="118"/>
        <end position="164"/>
    </location>
</feature>
<reference evidence="3" key="1">
    <citation type="submission" date="2023-11" db="EMBL/GenBank/DDBJ databases">
        <title>Genome assemblies of two species of porcelain crab, Petrolisthes cinctipes and Petrolisthes manimaculis (Anomura: Porcellanidae).</title>
        <authorList>
            <person name="Angst P."/>
        </authorList>
    </citation>
    <scope>NUCLEOTIDE SEQUENCE</scope>
    <source>
        <strain evidence="3">PB745_02</strain>
        <tissue evidence="3">Gill</tissue>
    </source>
</reference>
<evidence type="ECO:0000256" key="1">
    <source>
        <dbReference type="SAM" id="MobiDB-lite"/>
    </source>
</evidence>
<sequence>MVFLPPNNTHLLQPLDVAVYAPMKAEWRKVITEWKVCEGRFHTTLPKNVFPRLLFKLMTNMDHKEDFAVNGFKTTGIHPLNWQKVIDKLTRTDVSPSSRNLISTMVLEQLSELREASAKKPGAIQRGKAVQVSPGKSVSWNDIAAVPSGSKSQPKRNPKRKLDI</sequence>
<feature type="compositionally biased region" description="Basic residues" evidence="1">
    <location>
        <begin position="153"/>
        <end position="164"/>
    </location>
</feature>
<dbReference type="GO" id="GO:0003676">
    <property type="term" value="F:nucleic acid binding"/>
    <property type="evidence" value="ECO:0007669"/>
    <property type="project" value="InterPro"/>
</dbReference>
<dbReference type="Proteomes" id="UP001292094">
    <property type="component" value="Unassembled WGS sequence"/>
</dbReference>
<name>A0AAE1UJ73_9EUCA</name>
<dbReference type="Pfam" id="PF03184">
    <property type="entry name" value="DDE_1"/>
    <property type="match status" value="1"/>
</dbReference>
<organism evidence="3 4">
    <name type="scientific">Petrolisthes manimaculis</name>
    <dbReference type="NCBI Taxonomy" id="1843537"/>
    <lineage>
        <taxon>Eukaryota</taxon>
        <taxon>Metazoa</taxon>
        <taxon>Ecdysozoa</taxon>
        <taxon>Arthropoda</taxon>
        <taxon>Crustacea</taxon>
        <taxon>Multicrustacea</taxon>
        <taxon>Malacostraca</taxon>
        <taxon>Eumalacostraca</taxon>
        <taxon>Eucarida</taxon>
        <taxon>Decapoda</taxon>
        <taxon>Pleocyemata</taxon>
        <taxon>Anomura</taxon>
        <taxon>Galatheoidea</taxon>
        <taxon>Porcellanidae</taxon>
        <taxon>Petrolisthes</taxon>
    </lineage>
</organism>
<feature type="domain" description="DDE-1" evidence="2">
    <location>
        <begin position="1"/>
        <end position="35"/>
    </location>
</feature>
<dbReference type="InterPro" id="IPR004875">
    <property type="entry name" value="DDE_SF_endonuclease_dom"/>
</dbReference>
<accession>A0AAE1UJ73</accession>
<proteinExistence type="predicted"/>
<keyword evidence="4" id="KW-1185">Reference proteome</keyword>
<protein>
    <recommendedName>
        <fullName evidence="2">DDE-1 domain-containing protein</fullName>
    </recommendedName>
</protein>